<sequence>MTVFLLSAKYLANGGKMNEKIIEQIVSQVLQQLKQRVLVVLSPSQAYQQAVYQRLLSLSSMSFSFYATKEMLTQSTGNQSTGNQWKEIGQQFDINTFSVDKLAEFHCVFLPFLGSKVVSEVVNGLSVSEESEIILHALSQNIPILALKYHCCPDSDLNQILGLNKNEQYNDLIKENINKAISLGIQFDTFNNIENKILIRNDEASSENKVNQNRYITLNEVMNDPKEYSLNKNKLTDSAIDYLKSLKK</sequence>
<proteinExistence type="predicted"/>
<reference evidence="1 2" key="1">
    <citation type="submission" date="2019-10" db="EMBL/GenBank/DDBJ databases">
        <title>Comparative genomic analysis of Providencia.</title>
        <authorList>
            <person name="Yuan C."/>
            <person name="Wei Y."/>
            <person name="Yin Z."/>
        </authorList>
    </citation>
    <scope>NUCLEOTIDE SEQUENCE [LARGE SCALE GENOMIC DNA]</scope>
    <source>
        <strain evidence="2">wls1934</strain>
    </source>
</reference>
<organism evidence="1 2">
    <name type="scientific">Providencia alcalifaciens</name>
    <dbReference type="NCBI Taxonomy" id="126385"/>
    <lineage>
        <taxon>Bacteria</taxon>
        <taxon>Pseudomonadati</taxon>
        <taxon>Pseudomonadota</taxon>
        <taxon>Gammaproteobacteria</taxon>
        <taxon>Enterobacterales</taxon>
        <taxon>Morganellaceae</taxon>
        <taxon>Providencia</taxon>
    </lineage>
</organism>
<comment type="caution">
    <text evidence="1">The sequence shown here is derived from an EMBL/GenBank/DDBJ whole genome shotgun (WGS) entry which is preliminary data.</text>
</comment>
<name>A0AAW9VB20_9GAMM</name>
<dbReference type="Proteomes" id="UP000449944">
    <property type="component" value="Unassembled WGS sequence"/>
</dbReference>
<gene>
    <name evidence="1" type="ORF">GKR67_09190</name>
</gene>
<accession>A0AAW9VB20</accession>
<evidence type="ECO:0000313" key="2">
    <source>
        <dbReference type="Proteomes" id="UP000449944"/>
    </source>
</evidence>
<evidence type="ECO:0000313" key="1">
    <source>
        <dbReference type="EMBL" id="MTC34786.1"/>
    </source>
</evidence>
<protein>
    <recommendedName>
        <fullName evidence="3">Flavoprotein</fullName>
    </recommendedName>
</protein>
<dbReference type="KEGG" id="pala:CO695_06875"/>
<dbReference type="AlphaFoldDB" id="A0AAW9VB20"/>
<evidence type="ECO:0008006" key="3">
    <source>
        <dbReference type="Google" id="ProtNLM"/>
    </source>
</evidence>
<dbReference type="EMBL" id="WLUB01000030">
    <property type="protein sequence ID" value="MTC34786.1"/>
    <property type="molecule type" value="Genomic_DNA"/>
</dbReference>